<evidence type="ECO:0000313" key="4">
    <source>
        <dbReference type="Proteomes" id="UP000659388"/>
    </source>
</evidence>
<reference evidence="3" key="1">
    <citation type="submission" date="2021-01" db="EMBL/GenBank/DDBJ databases">
        <title>Fulvivirga kasyanovii gen. nov., sp nov., a novel member of the phylum Bacteroidetes isolated from seawater in a mussel farm.</title>
        <authorList>
            <person name="Zhao L.-H."/>
            <person name="Wang Z.-J."/>
        </authorList>
    </citation>
    <scope>NUCLEOTIDE SEQUENCE</scope>
    <source>
        <strain evidence="3">2943</strain>
    </source>
</reference>
<name>A0A937FDQ2_9BACT</name>
<evidence type="ECO:0000256" key="2">
    <source>
        <dbReference type="SAM" id="Phobius"/>
    </source>
</evidence>
<feature type="compositionally biased region" description="Basic and acidic residues" evidence="1">
    <location>
        <begin position="46"/>
        <end position="59"/>
    </location>
</feature>
<feature type="region of interest" description="Disordered" evidence="1">
    <location>
        <begin position="26"/>
        <end position="87"/>
    </location>
</feature>
<evidence type="ECO:0000256" key="1">
    <source>
        <dbReference type="SAM" id="MobiDB-lite"/>
    </source>
</evidence>
<dbReference type="EMBL" id="JAESIY010000015">
    <property type="protein sequence ID" value="MBL3658648.1"/>
    <property type="molecule type" value="Genomic_DNA"/>
</dbReference>
<feature type="compositionally biased region" description="Acidic residues" evidence="1">
    <location>
        <begin position="74"/>
        <end position="87"/>
    </location>
</feature>
<comment type="caution">
    <text evidence="3">The sequence shown here is derived from an EMBL/GenBank/DDBJ whole genome shotgun (WGS) entry which is preliminary data.</text>
</comment>
<dbReference type="AlphaFoldDB" id="A0A937FDQ2"/>
<sequence length="160" mass="18418">MDKEILIYIVFVAIAIISRVLKSAKKKQSSQAPKRTANRTSSQNVEKTKTFEELLREFTGEANSSEPSSRELPELEIDEFDHEEEERVEETYRKSINAAKDLKTLDEQVDLEDIPTKSQYFSEYDQKEENSVASEILQSLKDPNGARKAVILSEILNRKY</sequence>
<accession>A0A937FDQ2</accession>
<proteinExistence type="predicted"/>
<dbReference type="Proteomes" id="UP000659388">
    <property type="component" value="Unassembled WGS sequence"/>
</dbReference>
<gene>
    <name evidence="3" type="ORF">JL102_21030</name>
</gene>
<feature type="transmembrane region" description="Helical" evidence="2">
    <location>
        <begin position="6"/>
        <end position="21"/>
    </location>
</feature>
<protein>
    <submittedName>
        <fullName evidence="3">Uncharacterized protein</fullName>
    </submittedName>
</protein>
<keyword evidence="4" id="KW-1185">Reference proteome</keyword>
<dbReference type="RefSeq" id="WP_202246444.1">
    <property type="nucleotide sequence ID" value="NZ_JAESIY010000015.1"/>
</dbReference>
<keyword evidence="2" id="KW-0472">Membrane</keyword>
<evidence type="ECO:0000313" key="3">
    <source>
        <dbReference type="EMBL" id="MBL3658648.1"/>
    </source>
</evidence>
<organism evidence="3 4">
    <name type="scientific">Fulvivirga sediminis</name>
    <dbReference type="NCBI Taxonomy" id="2803949"/>
    <lineage>
        <taxon>Bacteria</taxon>
        <taxon>Pseudomonadati</taxon>
        <taxon>Bacteroidota</taxon>
        <taxon>Cytophagia</taxon>
        <taxon>Cytophagales</taxon>
        <taxon>Fulvivirgaceae</taxon>
        <taxon>Fulvivirga</taxon>
    </lineage>
</organism>
<keyword evidence="2" id="KW-0812">Transmembrane</keyword>
<keyword evidence="2" id="KW-1133">Transmembrane helix</keyword>